<evidence type="ECO:0008006" key="2">
    <source>
        <dbReference type="Google" id="ProtNLM"/>
    </source>
</evidence>
<organism evidence="1">
    <name type="scientific">hydrothermal vent metagenome</name>
    <dbReference type="NCBI Taxonomy" id="652676"/>
    <lineage>
        <taxon>unclassified sequences</taxon>
        <taxon>metagenomes</taxon>
        <taxon>ecological metagenomes</taxon>
    </lineage>
</organism>
<protein>
    <recommendedName>
        <fullName evidence="2">Outer membrane protein beta-barrel domain-containing protein</fullName>
    </recommendedName>
</protein>
<proteinExistence type="predicted"/>
<evidence type="ECO:0000313" key="1">
    <source>
        <dbReference type="EMBL" id="VAW28740.1"/>
    </source>
</evidence>
<sequence>MNHLKSIIMKSKIIFVLVLMLLSFSFANAQDSSGIKKSTAVVYKQVAGDKSFEVNFDPGSIFGSNQGGQFSLFSGGIRYRTFVTDNKAYRIGVNISYYNHVDISQQNNPTYNLLELRNKFTNFSIQLTPGFERHFEATKRLSPYVGAQALAGYSTTAAKREIQGNNEVYN</sequence>
<name>A0A3B0UI33_9ZZZZ</name>
<gene>
    <name evidence="1" type="ORF">MNBD_BACTEROID07-1089</name>
</gene>
<dbReference type="AlphaFoldDB" id="A0A3B0UI33"/>
<dbReference type="EMBL" id="UOET01000280">
    <property type="protein sequence ID" value="VAW28740.1"/>
    <property type="molecule type" value="Genomic_DNA"/>
</dbReference>
<accession>A0A3B0UI33</accession>
<reference evidence="1" key="1">
    <citation type="submission" date="2018-06" db="EMBL/GenBank/DDBJ databases">
        <authorList>
            <person name="Zhirakovskaya E."/>
        </authorList>
    </citation>
    <scope>NUCLEOTIDE SEQUENCE</scope>
</reference>
<feature type="non-terminal residue" evidence="1">
    <location>
        <position position="170"/>
    </location>
</feature>